<dbReference type="GO" id="GO:1990904">
    <property type="term" value="C:ribonucleoprotein complex"/>
    <property type="evidence" value="ECO:0007669"/>
    <property type="project" value="UniProtKB-KW"/>
</dbReference>
<keyword evidence="4" id="KW-1185">Reference proteome</keyword>
<organism evidence="3 4">
    <name type="scientific">Nyctereutes procyonoides</name>
    <name type="common">Raccoon dog</name>
    <name type="synonym">Canis procyonoides</name>
    <dbReference type="NCBI Taxonomy" id="34880"/>
    <lineage>
        <taxon>Eukaryota</taxon>
        <taxon>Metazoa</taxon>
        <taxon>Chordata</taxon>
        <taxon>Craniata</taxon>
        <taxon>Vertebrata</taxon>
        <taxon>Euteleostomi</taxon>
        <taxon>Mammalia</taxon>
        <taxon>Eutheria</taxon>
        <taxon>Laurasiatheria</taxon>
        <taxon>Carnivora</taxon>
        <taxon>Caniformia</taxon>
        <taxon>Canidae</taxon>
        <taxon>Nyctereutes</taxon>
    </lineage>
</organism>
<sequence>MKRPLESFYSGLPLIMKTVLAKPGVHHQYSGKTIELGLECGKYCAVCTLAIINPSDSDIIRSMSEQTGEKQNIQL</sequence>
<dbReference type="Proteomes" id="UP000645828">
    <property type="component" value="Unassembled WGS sequence"/>
</dbReference>
<dbReference type="EMBL" id="CAJHUB010000757">
    <property type="protein sequence ID" value="CAD7684396.1"/>
    <property type="molecule type" value="Genomic_DNA"/>
</dbReference>
<keyword evidence="1" id="KW-0689">Ribosomal protein</keyword>
<dbReference type="GO" id="GO:0003723">
    <property type="term" value="F:RNA binding"/>
    <property type="evidence" value="ECO:0007669"/>
    <property type="project" value="InterPro"/>
</dbReference>
<accession>A0A811Z6I6</accession>
<dbReference type="SUPFAM" id="SSF55315">
    <property type="entry name" value="L30e-like"/>
    <property type="match status" value="1"/>
</dbReference>
<evidence type="ECO:0000256" key="2">
    <source>
        <dbReference type="ARBA" id="ARBA00023274"/>
    </source>
</evidence>
<dbReference type="GO" id="GO:0005840">
    <property type="term" value="C:ribosome"/>
    <property type="evidence" value="ECO:0007669"/>
    <property type="project" value="UniProtKB-KW"/>
</dbReference>
<evidence type="ECO:0000313" key="3">
    <source>
        <dbReference type="EMBL" id="CAD7684396.1"/>
    </source>
</evidence>
<gene>
    <name evidence="3" type="ORF">NYPRO_LOCUS17189</name>
</gene>
<evidence type="ECO:0000256" key="1">
    <source>
        <dbReference type="ARBA" id="ARBA00022980"/>
    </source>
</evidence>
<reference evidence="3" key="1">
    <citation type="submission" date="2020-12" db="EMBL/GenBank/DDBJ databases">
        <authorList>
            <consortium name="Molecular Ecology Group"/>
        </authorList>
    </citation>
    <scope>NUCLEOTIDE SEQUENCE</scope>
    <source>
        <strain evidence="3">TBG_1078</strain>
    </source>
</reference>
<dbReference type="InterPro" id="IPR039109">
    <property type="entry name" value="Ribosomal_eL30-like"/>
</dbReference>
<name>A0A811Z6I6_NYCPR</name>
<comment type="caution">
    <text evidence="3">The sequence shown here is derived from an EMBL/GenBank/DDBJ whole genome shotgun (WGS) entry which is preliminary data.</text>
</comment>
<protein>
    <submittedName>
        <fullName evidence="3">(raccoon dog) hypothetical protein</fullName>
    </submittedName>
</protein>
<dbReference type="PANTHER" id="PTHR11449">
    <property type="entry name" value="RIBOSOMAL PROTEIN L30"/>
    <property type="match status" value="1"/>
</dbReference>
<keyword evidence="2" id="KW-0687">Ribonucleoprotein</keyword>
<proteinExistence type="predicted"/>
<evidence type="ECO:0000313" key="4">
    <source>
        <dbReference type="Proteomes" id="UP000645828"/>
    </source>
</evidence>
<dbReference type="InterPro" id="IPR029064">
    <property type="entry name" value="Ribosomal_eL30-like_sf"/>
</dbReference>
<dbReference type="Gene3D" id="3.30.1330.30">
    <property type="match status" value="1"/>
</dbReference>
<dbReference type="AlphaFoldDB" id="A0A811Z6I6"/>